<keyword evidence="3 5" id="KW-0808">Transferase</keyword>
<protein>
    <submittedName>
        <fullName evidence="5">Methyltransferase type 12</fullName>
    </submittedName>
</protein>
<dbReference type="Gene3D" id="3.40.50.150">
    <property type="entry name" value="Vaccinia Virus protein VP39"/>
    <property type="match status" value="1"/>
</dbReference>
<dbReference type="HOGENOM" id="CLU_1169374_0_0_7"/>
<dbReference type="eggNOG" id="COG2226">
    <property type="taxonomic scope" value="Bacteria"/>
</dbReference>
<organism evidence="5 6">
    <name type="scientific">Haliangium ochraceum (strain DSM 14365 / JCM 11303 / SMP-2)</name>
    <dbReference type="NCBI Taxonomy" id="502025"/>
    <lineage>
        <taxon>Bacteria</taxon>
        <taxon>Pseudomonadati</taxon>
        <taxon>Myxococcota</taxon>
        <taxon>Polyangia</taxon>
        <taxon>Haliangiales</taxon>
        <taxon>Kofleriaceae</taxon>
        <taxon>Haliangium</taxon>
    </lineage>
</organism>
<accession>D0LGY4</accession>
<evidence type="ECO:0000313" key="5">
    <source>
        <dbReference type="EMBL" id="ACY14706.1"/>
    </source>
</evidence>
<dbReference type="Pfam" id="PF01209">
    <property type="entry name" value="Ubie_methyltran"/>
    <property type="match status" value="1"/>
</dbReference>
<dbReference type="GO" id="GO:0008168">
    <property type="term" value="F:methyltransferase activity"/>
    <property type="evidence" value="ECO:0007669"/>
    <property type="project" value="UniProtKB-KW"/>
</dbReference>
<evidence type="ECO:0000256" key="2">
    <source>
        <dbReference type="ARBA" id="ARBA00022603"/>
    </source>
</evidence>
<dbReference type="OrthoDB" id="9808140at2"/>
<keyword evidence="2 5" id="KW-0489">Methyltransferase</keyword>
<name>D0LGY4_HALO1</name>
<dbReference type="PANTHER" id="PTHR43591:SF24">
    <property type="entry name" value="2-METHOXY-6-POLYPRENYL-1,4-BENZOQUINOL METHYLASE, MITOCHONDRIAL"/>
    <property type="match status" value="1"/>
</dbReference>
<evidence type="ECO:0000256" key="3">
    <source>
        <dbReference type="ARBA" id="ARBA00022679"/>
    </source>
</evidence>
<dbReference type="PANTHER" id="PTHR43591">
    <property type="entry name" value="METHYLTRANSFERASE"/>
    <property type="match status" value="1"/>
</dbReference>
<dbReference type="Proteomes" id="UP000001880">
    <property type="component" value="Chromosome"/>
</dbReference>
<evidence type="ECO:0000256" key="1">
    <source>
        <dbReference type="ARBA" id="ARBA00022428"/>
    </source>
</evidence>
<dbReference type="RefSeq" id="WP_012827314.1">
    <property type="nucleotide sequence ID" value="NC_013440.1"/>
</dbReference>
<sequence>MSRIATDDKQQVPGEFNRVARAYDLLTGLNPGYKRHLRMSAGRLELPPRARILELCCGTGLSTSAIRACYPEAEICALDFSEGMLERAKVKRALADVTFFHGDAQDPASYGVKGPFDAIFMAYGIRNVPDPDECLGNLRELLRPGGALCVHEYSVADSLRSKMLWNAVTLGIVIPSGRLLAGSGDLFRYLRRSVLAFDGVKAFEARLARAGFCDIRTRPLDGWQRGICHTFLAKSPA</sequence>
<proteinExistence type="predicted"/>
<dbReference type="PROSITE" id="PS51608">
    <property type="entry name" value="SAM_MT_UBIE"/>
    <property type="match status" value="1"/>
</dbReference>
<evidence type="ECO:0000256" key="4">
    <source>
        <dbReference type="ARBA" id="ARBA00022691"/>
    </source>
</evidence>
<dbReference type="STRING" id="502025.Hoch_2161"/>
<dbReference type="InterPro" id="IPR029063">
    <property type="entry name" value="SAM-dependent_MTases_sf"/>
</dbReference>
<keyword evidence="1" id="KW-0474">Menaquinone biosynthesis</keyword>
<evidence type="ECO:0000313" key="6">
    <source>
        <dbReference type="Proteomes" id="UP000001880"/>
    </source>
</evidence>
<dbReference type="InterPro" id="IPR004033">
    <property type="entry name" value="UbiE/COQ5_MeTrFase"/>
</dbReference>
<reference evidence="5 6" key="1">
    <citation type="journal article" date="2010" name="Stand. Genomic Sci.">
        <title>Complete genome sequence of Haliangium ochraceum type strain (SMP-2).</title>
        <authorList>
            <consortium name="US DOE Joint Genome Institute (JGI-PGF)"/>
            <person name="Ivanova N."/>
            <person name="Daum C."/>
            <person name="Lang E."/>
            <person name="Abt B."/>
            <person name="Kopitz M."/>
            <person name="Saunders E."/>
            <person name="Lapidus A."/>
            <person name="Lucas S."/>
            <person name="Glavina Del Rio T."/>
            <person name="Nolan M."/>
            <person name="Tice H."/>
            <person name="Copeland A."/>
            <person name="Cheng J.F."/>
            <person name="Chen F."/>
            <person name="Bruce D."/>
            <person name="Goodwin L."/>
            <person name="Pitluck S."/>
            <person name="Mavromatis K."/>
            <person name="Pati A."/>
            <person name="Mikhailova N."/>
            <person name="Chen A."/>
            <person name="Palaniappan K."/>
            <person name="Land M."/>
            <person name="Hauser L."/>
            <person name="Chang Y.J."/>
            <person name="Jeffries C.D."/>
            <person name="Detter J.C."/>
            <person name="Brettin T."/>
            <person name="Rohde M."/>
            <person name="Goker M."/>
            <person name="Bristow J."/>
            <person name="Markowitz V."/>
            <person name="Eisen J.A."/>
            <person name="Hugenholtz P."/>
            <person name="Kyrpides N.C."/>
            <person name="Klenk H.P."/>
        </authorList>
    </citation>
    <scope>NUCLEOTIDE SEQUENCE [LARGE SCALE GENOMIC DNA]</scope>
    <source>
        <strain evidence="6">DSM 14365 / CIP 107738 / JCM 11303 / AJ 13395 / SMP-2</strain>
    </source>
</reference>
<gene>
    <name evidence="5" type="ordered locus">Hoch_2161</name>
</gene>
<keyword evidence="4" id="KW-0949">S-adenosyl-L-methionine</keyword>
<dbReference type="GO" id="GO:0009234">
    <property type="term" value="P:menaquinone biosynthetic process"/>
    <property type="evidence" value="ECO:0007669"/>
    <property type="project" value="UniProtKB-KW"/>
</dbReference>
<dbReference type="SUPFAM" id="SSF53335">
    <property type="entry name" value="S-adenosyl-L-methionine-dependent methyltransferases"/>
    <property type="match status" value="1"/>
</dbReference>
<dbReference type="KEGG" id="hoh:Hoch_2161"/>
<dbReference type="CDD" id="cd02440">
    <property type="entry name" value="AdoMet_MTases"/>
    <property type="match status" value="1"/>
</dbReference>
<dbReference type="GO" id="GO:0032259">
    <property type="term" value="P:methylation"/>
    <property type="evidence" value="ECO:0007669"/>
    <property type="project" value="UniProtKB-KW"/>
</dbReference>
<dbReference type="EMBL" id="CP001804">
    <property type="protein sequence ID" value="ACY14706.1"/>
    <property type="molecule type" value="Genomic_DNA"/>
</dbReference>
<keyword evidence="6" id="KW-1185">Reference proteome</keyword>
<dbReference type="AlphaFoldDB" id="D0LGY4"/>